<keyword evidence="3" id="KW-1185">Reference proteome</keyword>
<name>A0ABZ0W5D8_9BACT</name>
<dbReference type="Gene3D" id="3.90.550.10">
    <property type="entry name" value="Spore Coat Polysaccharide Biosynthesis Protein SpsA, Chain A"/>
    <property type="match status" value="1"/>
</dbReference>
<proteinExistence type="predicted"/>
<dbReference type="PANTHER" id="PTHR22916">
    <property type="entry name" value="GLYCOSYLTRANSFERASE"/>
    <property type="match status" value="1"/>
</dbReference>
<dbReference type="RefSeq" id="WP_114792363.1">
    <property type="nucleotide sequence ID" value="NZ_CP139960.1"/>
</dbReference>
<dbReference type="EC" id="2.4.-.-" evidence="2"/>
<organism evidence="2 3">
    <name type="scientific">Niabella yanshanensis</name>
    <dbReference type="NCBI Taxonomy" id="577386"/>
    <lineage>
        <taxon>Bacteria</taxon>
        <taxon>Pseudomonadati</taxon>
        <taxon>Bacteroidota</taxon>
        <taxon>Chitinophagia</taxon>
        <taxon>Chitinophagales</taxon>
        <taxon>Chitinophagaceae</taxon>
        <taxon>Niabella</taxon>
    </lineage>
</organism>
<protein>
    <submittedName>
        <fullName evidence="2">Glycosyltransferase family 2 protein</fullName>
        <ecNumber evidence="2">2.4.-.-</ecNumber>
    </submittedName>
</protein>
<sequence>MAAAPLISICIPAYQRIQFLERLFHSIVLQEYKDFEVIVTDDSPDNGVALLCEKHASTLPLFYFKNEIALGTPANWNKAISLAKGSWIKLMHDDDWFGEPTSLQQFADCAKKSDKGFIFSAYKKVFEDGRKEETIYPEKFRLLQAEKEPAILLAKNFIGPPSVTMYKNDGQHIYDTKLKWLVDIDAYRRRLETDALIYINQPLIKVYMSSSQVTSYTKNVGKIEIPEHFHFISKMGVEKLTNILVYDYNWRFIRNFNIKCIKDIQKYGYDGEVPPILNAMIKTQSRLPKGLLHVGFFSKFAMMIHFFMNRKLIRKGNW</sequence>
<dbReference type="GO" id="GO:0016757">
    <property type="term" value="F:glycosyltransferase activity"/>
    <property type="evidence" value="ECO:0007669"/>
    <property type="project" value="UniProtKB-KW"/>
</dbReference>
<feature type="domain" description="Glycosyltransferase 2-like" evidence="1">
    <location>
        <begin position="8"/>
        <end position="136"/>
    </location>
</feature>
<gene>
    <name evidence="2" type="ORF">U0035_16835</name>
</gene>
<dbReference type="PANTHER" id="PTHR22916:SF3">
    <property type="entry name" value="UDP-GLCNAC:BETAGAL BETA-1,3-N-ACETYLGLUCOSAMINYLTRANSFERASE-LIKE PROTEIN 1"/>
    <property type="match status" value="1"/>
</dbReference>
<keyword evidence="2" id="KW-0808">Transferase</keyword>
<dbReference type="InterPro" id="IPR001173">
    <property type="entry name" value="Glyco_trans_2-like"/>
</dbReference>
<reference evidence="2 3" key="1">
    <citation type="submission" date="2023-12" db="EMBL/GenBank/DDBJ databases">
        <title>Genome sequencing and assembly of bacterial species from a model synthetic community.</title>
        <authorList>
            <person name="Hogle S.L."/>
        </authorList>
    </citation>
    <scope>NUCLEOTIDE SEQUENCE [LARGE SCALE GENOMIC DNA]</scope>
    <source>
        <strain evidence="2 3">HAMBI_3031</strain>
    </source>
</reference>
<dbReference type="CDD" id="cd00761">
    <property type="entry name" value="Glyco_tranf_GTA_type"/>
    <property type="match status" value="1"/>
</dbReference>
<accession>A0ABZ0W5D8</accession>
<dbReference type="Pfam" id="PF00535">
    <property type="entry name" value="Glycos_transf_2"/>
    <property type="match status" value="1"/>
</dbReference>
<evidence type="ECO:0000313" key="2">
    <source>
        <dbReference type="EMBL" id="WQD37335.1"/>
    </source>
</evidence>
<dbReference type="EMBL" id="CP139960">
    <property type="protein sequence ID" value="WQD37335.1"/>
    <property type="molecule type" value="Genomic_DNA"/>
</dbReference>
<keyword evidence="2" id="KW-0328">Glycosyltransferase</keyword>
<dbReference type="InterPro" id="IPR029044">
    <property type="entry name" value="Nucleotide-diphossugar_trans"/>
</dbReference>
<dbReference type="SUPFAM" id="SSF53448">
    <property type="entry name" value="Nucleotide-diphospho-sugar transferases"/>
    <property type="match status" value="1"/>
</dbReference>
<evidence type="ECO:0000313" key="3">
    <source>
        <dbReference type="Proteomes" id="UP001325680"/>
    </source>
</evidence>
<dbReference type="Proteomes" id="UP001325680">
    <property type="component" value="Chromosome"/>
</dbReference>
<evidence type="ECO:0000259" key="1">
    <source>
        <dbReference type="Pfam" id="PF00535"/>
    </source>
</evidence>